<evidence type="ECO:0000313" key="2">
    <source>
        <dbReference type="Proteomes" id="UP001054252"/>
    </source>
</evidence>
<sequence length="42" mass="4581">MTCLRCRLHALASSCCLISRLPSARQQVTLAHVFALSSCMSD</sequence>
<keyword evidence="2" id="KW-1185">Reference proteome</keyword>
<evidence type="ECO:0000313" key="1">
    <source>
        <dbReference type="EMBL" id="GKV20544.1"/>
    </source>
</evidence>
<organism evidence="1 2">
    <name type="scientific">Rubroshorea leprosula</name>
    <dbReference type="NCBI Taxonomy" id="152421"/>
    <lineage>
        <taxon>Eukaryota</taxon>
        <taxon>Viridiplantae</taxon>
        <taxon>Streptophyta</taxon>
        <taxon>Embryophyta</taxon>
        <taxon>Tracheophyta</taxon>
        <taxon>Spermatophyta</taxon>
        <taxon>Magnoliopsida</taxon>
        <taxon>eudicotyledons</taxon>
        <taxon>Gunneridae</taxon>
        <taxon>Pentapetalae</taxon>
        <taxon>rosids</taxon>
        <taxon>malvids</taxon>
        <taxon>Malvales</taxon>
        <taxon>Dipterocarpaceae</taxon>
        <taxon>Rubroshorea</taxon>
    </lineage>
</organism>
<dbReference type="Proteomes" id="UP001054252">
    <property type="component" value="Unassembled WGS sequence"/>
</dbReference>
<gene>
    <name evidence="1" type="ORF">SLEP1_g30645</name>
</gene>
<reference evidence="1 2" key="1">
    <citation type="journal article" date="2021" name="Commun. Biol.">
        <title>The genome of Shorea leprosula (Dipterocarpaceae) highlights the ecological relevance of drought in aseasonal tropical rainforests.</title>
        <authorList>
            <person name="Ng K.K.S."/>
            <person name="Kobayashi M.J."/>
            <person name="Fawcett J.A."/>
            <person name="Hatakeyama M."/>
            <person name="Paape T."/>
            <person name="Ng C.H."/>
            <person name="Ang C.C."/>
            <person name="Tnah L.H."/>
            <person name="Lee C.T."/>
            <person name="Nishiyama T."/>
            <person name="Sese J."/>
            <person name="O'Brien M.J."/>
            <person name="Copetti D."/>
            <person name="Mohd Noor M.I."/>
            <person name="Ong R.C."/>
            <person name="Putra M."/>
            <person name="Sireger I.Z."/>
            <person name="Indrioko S."/>
            <person name="Kosugi Y."/>
            <person name="Izuno A."/>
            <person name="Isagi Y."/>
            <person name="Lee S.L."/>
            <person name="Shimizu K.K."/>
        </authorList>
    </citation>
    <scope>NUCLEOTIDE SEQUENCE [LARGE SCALE GENOMIC DNA]</scope>
    <source>
        <strain evidence="1">214</strain>
    </source>
</reference>
<proteinExistence type="predicted"/>
<name>A0AAV5K0T4_9ROSI</name>
<comment type="caution">
    <text evidence="1">The sequence shown here is derived from an EMBL/GenBank/DDBJ whole genome shotgun (WGS) entry which is preliminary data.</text>
</comment>
<accession>A0AAV5K0T4</accession>
<dbReference type="EMBL" id="BPVZ01000055">
    <property type="protein sequence ID" value="GKV20544.1"/>
    <property type="molecule type" value="Genomic_DNA"/>
</dbReference>
<protein>
    <submittedName>
        <fullName evidence="1">Uncharacterized protein</fullName>
    </submittedName>
</protein>
<dbReference type="AlphaFoldDB" id="A0AAV5K0T4"/>